<keyword evidence="3" id="KW-1185">Reference proteome</keyword>
<evidence type="ECO:0000313" key="3">
    <source>
        <dbReference type="Proteomes" id="UP001369815"/>
    </source>
</evidence>
<feature type="region of interest" description="Disordered" evidence="1">
    <location>
        <begin position="1"/>
        <end position="24"/>
    </location>
</feature>
<gene>
    <name evidence="2" type="ORF">Daesc_008427</name>
</gene>
<proteinExistence type="predicted"/>
<name>A0AAX6MD42_9PEZI</name>
<evidence type="ECO:0000256" key="1">
    <source>
        <dbReference type="SAM" id="MobiDB-lite"/>
    </source>
</evidence>
<dbReference type="EMBL" id="JBANMG010000008">
    <property type="protein sequence ID" value="KAK6950101.1"/>
    <property type="molecule type" value="Genomic_DNA"/>
</dbReference>
<protein>
    <submittedName>
        <fullName evidence="2">Uncharacterized protein</fullName>
    </submittedName>
</protein>
<comment type="caution">
    <text evidence="2">The sequence shown here is derived from an EMBL/GenBank/DDBJ whole genome shotgun (WGS) entry which is preliminary data.</text>
</comment>
<sequence>MESPVQFPQPRPDDKDVSDDDTSYNEEDLVTLESVQQRMTINLPIVSNYASHWSPIAAFRELVQNWRDGMIKSFDIPEDNFHVTRSEYGDEIVFRAIGSRRDASGKMEEPVYMGYIRWFKQNGVGTVEVTNRQATLQPWHLDIGGTTKRDEPNQAGAHGEGLKVALLVLMRGPQNHAIHCRSGGFAWEFDYTNQRRLVAGLTRMTPATIEKFRSQAINDMNSGRVPIAASPSDDVQFFISGDSMGRNENGRRTMRNQVTKNEFTEWTRSALFLQKIHNDEIVRTGMGDLILDARFRGSIYLKGLLLKESQDEQSASITGKPLMYGYNFAAGVANPEREFLTHAAEELNAILRIWDQALRFRGSLAAEFHELLDSEEPEFADVSQAENCLSLNMRQGIKAYVLREFGDKWLYAIKEKCQNIRFDHIVQGLGREPLEIKDSYWTILRSCGFRTAEEEEKRQFLAAEPVRILETDFAHAVDRFVQASLDSCPYVANSKLEFIKAGSVGLDSFYSPQHGLFKVHEKWLTAEGARDELGISANIPQSSLLFHTATRLFADAVAQVPLDKFYDGIHSPHWYQKRAVSQGNQRILECLQIQQDLQYMVERGEKSDMLMVRWNPFTGWFPDTSVDVQFHLESTCASMKHCPMSGNVNPHMDSFIIFSDQRTPVPEVSSPSLAAMANPMVSQNDPTSDGRQTFLLRDRIDSLDIMAPRAWFSGINSVGTQAVVGIASCDTFRTLSDPSPVISPTCNWVQGEGSSNGSPRHE</sequence>
<evidence type="ECO:0000313" key="2">
    <source>
        <dbReference type="EMBL" id="KAK6950101.1"/>
    </source>
</evidence>
<organism evidence="2 3">
    <name type="scientific">Daldinia eschscholtzii</name>
    <dbReference type="NCBI Taxonomy" id="292717"/>
    <lineage>
        <taxon>Eukaryota</taxon>
        <taxon>Fungi</taxon>
        <taxon>Dikarya</taxon>
        <taxon>Ascomycota</taxon>
        <taxon>Pezizomycotina</taxon>
        <taxon>Sordariomycetes</taxon>
        <taxon>Xylariomycetidae</taxon>
        <taxon>Xylariales</taxon>
        <taxon>Hypoxylaceae</taxon>
        <taxon>Daldinia</taxon>
    </lineage>
</organism>
<reference evidence="2 3" key="1">
    <citation type="journal article" date="2024" name="Front Chem Biol">
        <title>Unveiling the potential of Daldinia eschscholtzii MFLUCC 19-0629 through bioactivity and bioinformatics studies for enhanced sustainable agriculture production.</title>
        <authorList>
            <person name="Brooks S."/>
            <person name="Weaver J.A."/>
            <person name="Klomchit A."/>
            <person name="Alharthi S.A."/>
            <person name="Onlamun T."/>
            <person name="Nurani R."/>
            <person name="Vong T.K."/>
            <person name="Alberti F."/>
            <person name="Greco C."/>
        </authorList>
    </citation>
    <scope>NUCLEOTIDE SEQUENCE [LARGE SCALE GENOMIC DNA]</scope>
    <source>
        <strain evidence="2">MFLUCC 19-0629</strain>
    </source>
</reference>
<accession>A0AAX6MD42</accession>
<dbReference type="AlphaFoldDB" id="A0AAX6MD42"/>
<dbReference type="Proteomes" id="UP001369815">
    <property type="component" value="Unassembled WGS sequence"/>
</dbReference>